<reference evidence="4 5" key="1">
    <citation type="submission" date="2018-06" db="EMBL/GenBank/DDBJ databases">
        <title>Genomic Encyclopedia of Type Strains, Phase III (KMG-III): the genomes of soil and plant-associated and newly described type strains.</title>
        <authorList>
            <person name="Whitman W."/>
        </authorList>
    </citation>
    <scope>NUCLEOTIDE SEQUENCE [LARGE SCALE GENOMIC DNA]</scope>
    <source>
        <strain evidence="4 5">CECT 7945</strain>
    </source>
</reference>
<dbReference type="Pfam" id="PF00144">
    <property type="entry name" value="Beta-lactamase"/>
    <property type="match status" value="1"/>
</dbReference>
<feature type="signal peptide" evidence="1">
    <location>
        <begin position="1"/>
        <end position="20"/>
    </location>
</feature>
<dbReference type="InterPro" id="IPR012338">
    <property type="entry name" value="Beta-lactam/transpept-like"/>
</dbReference>
<feature type="domain" description="Peptidase S12 Pab87-related C-terminal" evidence="3">
    <location>
        <begin position="420"/>
        <end position="514"/>
    </location>
</feature>
<dbReference type="InterPro" id="IPR050491">
    <property type="entry name" value="AmpC-like"/>
</dbReference>
<evidence type="ECO:0000259" key="3">
    <source>
        <dbReference type="Pfam" id="PF11954"/>
    </source>
</evidence>
<keyword evidence="5" id="KW-1185">Reference proteome</keyword>
<dbReference type="InterPro" id="IPR021860">
    <property type="entry name" value="Peptidase_S12_Pab87-rel_C"/>
</dbReference>
<accession>A0A2V4XJD2</accession>
<gene>
    <name evidence="4" type="ORF">DFQ11_101865</name>
</gene>
<dbReference type="PANTHER" id="PTHR46825">
    <property type="entry name" value="D-ALANYL-D-ALANINE-CARBOXYPEPTIDASE/ENDOPEPTIDASE AMPH"/>
    <property type="match status" value="1"/>
</dbReference>
<comment type="caution">
    <text evidence="4">The sequence shown here is derived from an EMBL/GenBank/DDBJ whole genome shotgun (WGS) entry which is preliminary data.</text>
</comment>
<evidence type="ECO:0000256" key="1">
    <source>
        <dbReference type="SAM" id="SignalP"/>
    </source>
</evidence>
<feature type="domain" description="Beta-lactamase-related" evidence="2">
    <location>
        <begin position="27"/>
        <end position="366"/>
    </location>
</feature>
<dbReference type="SUPFAM" id="SSF56601">
    <property type="entry name" value="beta-lactamase/transpeptidase-like"/>
    <property type="match status" value="1"/>
</dbReference>
<dbReference type="PANTHER" id="PTHR46825:SF15">
    <property type="entry name" value="BETA-LACTAMASE-RELATED DOMAIN-CONTAINING PROTEIN"/>
    <property type="match status" value="1"/>
</dbReference>
<evidence type="ECO:0000313" key="4">
    <source>
        <dbReference type="EMBL" id="PYE83430.1"/>
    </source>
</evidence>
<proteinExistence type="predicted"/>
<dbReference type="Proteomes" id="UP000248054">
    <property type="component" value="Unassembled WGS sequence"/>
</dbReference>
<protein>
    <submittedName>
        <fullName evidence="4">CubicO group peptidase (Beta-lactamase class C family)</fullName>
    </submittedName>
</protein>
<dbReference type="InterPro" id="IPR001466">
    <property type="entry name" value="Beta-lactam-related"/>
</dbReference>
<dbReference type="OrthoDB" id="1522765at2"/>
<feature type="chain" id="PRO_5016131558" evidence="1">
    <location>
        <begin position="21"/>
        <end position="517"/>
    </location>
</feature>
<dbReference type="Gene3D" id="2.40.128.600">
    <property type="match status" value="1"/>
</dbReference>
<dbReference type="EMBL" id="QJTD01000001">
    <property type="protein sequence ID" value="PYE83430.1"/>
    <property type="molecule type" value="Genomic_DNA"/>
</dbReference>
<dbReference type="Pfam" id="PF11954">
    <property type="entry name" value="DUF3471"/>
    <property type="match status" value="1"/>
</dbReference>
<dbReference type="Gene3D" id="3.40.710.10">
    <property type="entry name" value="DD-peptidase/beta-lactamase superfamily"/>
    <property type="match status" value="1"/>
</dbReference>
<evidence type="ECO:0000313" key="5">
    <source>
        <dbReference type="Proteomes" id="UP000248054"/>
    </source>
</evidence>
<sequence length="517" mass="58595">MFLRQLFTSAFIISALLLNAQIEEKQLDNLIQETLTTFDVPGISVGIIKDGEIVYSKGHGLRSLTNQKDMNDETMVGVASNSKGFTCFALAMMVDEGKLNWDDKVRQHIPEFKLHDAWVTEEFTVRDLVTHRSGLGLGAGDLMFFPEGNDFTVEDVISNVRYLEPESSFRSEFQYNNNMYIIAGEVLKRVSGLSWEEFIENKIMKPVGMVNSKASYNRVSDRSNIIDAHAMTEGKVVQIPHDWSAIANPAGGIMSNVTDMLTWAEFLMNDAVTKDGERLLSEKQFHELWQLQTPLRVGKEDVYNSNFRGYGLGWFVTDVKGGYKQVYHTGGLLGTVTQFTLIPDLDLGIVVLTNQMNGMAFNTVTNTIKDSYLGYENRNWLDKYGTRNANYIKYNDSIKAAVYTKVKDAKKLKSLPKPEQIVGTYKDDWFGDVVITHDEKKGYTIKSKRSSRLFGELLPLNASTFVAKWNDRSYDADVYVQFTFNEKAEAVSATMKYIAPITDFSFDFHDLELKKIN</sequence>
<organism evidence="4 5">
    <name type="scientific">Winogradskyella epiphytica</name>
    <dbReference type="NCBI Taxonomy" id="262005"/>
    <lineage>
        <taxon>Bacteria</taxon>
        <taxon>Pseudomonadati</taxon>
        <taxon>Bacteroidota</taxon>
        <taxon>Flavobacteriia</taxon>
        <taxon>Flavobacteriales</taxon>
        <taxon>Flavobacteriaceae</taxon>
        <taxon>Winogradskyella</taxon>
    </lineage>
</organism>
<dbReference type="AlphaFoldDB" id="A0A2V4XJD2"/>
<name>A0A2V4XJD2_9FLAO</name>
<keyword evidence="1" id="KW-0732">Signal</keyword>
<dbReference type="RefSeq" id="WP_110474573.1">
    <property type="nucleotide sequence ID" value="NZ_BMWQ01000001.1"/>
</dbReference>
<evidence type="ECO:0000259" key="2">
    <source>
        <dbReference type="Pfam" id="PF00144"/>
    </source>
</evidence>